<name>A0ABQ3CEY0_9ACTN</name>
<dbReference type="EMBL" id="BMVN01000001">
    <property type="protein sequence ID" value="GHA03043.1"/>
    <property type="molecule type" value="Genomic_DNA"/>
</dbReference>
<sequence length="90" mass="9212">MLGAVVSTWAQPDRVSARQAAADASAQPRNLRPVPRIFLGASVVACVGVEFVSVVRGMPGLYMVCIVHASEGATAATTPCTPVVPGGYAE</sequence>
<evidence type="ECO:0000313" key="1">
    <source>
        <dbReference type="EMBL" id="GHA03043.1"/>
    </source>
</evidence>
<comment type="caution">
    <text evidence="1">The sequence shown here is derived from an EMBL/GenBank/DDBJ whole genome shotgun (WGS) entry which is preliminary data.</text>
</comment>
<dbReference type="Proteomes" id="UP000653644">
    <property type="component" value="Unassembled WGS sequence"/>
</dbReference>
<keyword evidence="2" id="KW-1185">Reference proteome</keyword>
<proteinExistence type="predicted"/>
<reference evidence="2" key="1">
    <citation type="journal article" date="2019" name="Int. J. Syst. Evol. Microbiol.">
        <title>The Global Catalogue of Microorganisms (GCM) 10K type strain sequencing project: providing services to taxonomists for standard genome sequencing and annotation.</title>
        <authorList>
            <consortium name="The Broad Institute Genomics Platform"/>
            <consortium name="The Broad Institute Genome Sequencing Center for Infectious Disease"/>
            <person name="Wu L."/>
            <person name="Ma J."/>
        </authorList>
    </citation>
    <scope>NUCLEOTIDE SEQUENCE [LARGE SCALE GENOMIC DNA]</scope>
    <source>
        <strain evidence="2">JCM 4733</strain>
    </source>
</reference>
<gene>
    <name evidence="1" type="ORF">GCM10010345_04010</name>
</gene>
<evidence type="ECO:0000313" key="2">
    <source>
        <dbReference type="Proteomes" id="UP000653644"/>
    </source>
</evidence>
<accession>A0ABQ3CEY0</accession>
<protein>
    <submittedName>
        <fullName evidence="1">Uncharacterized protein</fullName>
    </submittedName>
</protein>
<organism evidence="1 2">
    <name type="scientific">Streptomyces canarius</name>
    <dbReference type="NCBI Taxonomy" id="285453"/>
    <lineage>
        <taxon>Bacteria</taxon>
        <taxon>Bacillati</taxon>
        <taxon>Actinomycetota</taxon>
        <taxon>Actinomycetes</taxon>
        <taxon>Kitasatosporales</taxon>
        <taxon>Streptomycetaceae</taxon>
        <taxon>Streptomyces</taxon>
    </lineage>
</organism>